<sequence>MSAHQMARMAELENQAFALMGRLHVALRRETGRITDVEYMRIDPDYCRYLIQLALQSSNPEVQKIGERLDTIYFDEAGLFMLEPPKPPLLAHRNLAASATSPIAPPAPRVAIQKLAQNLPPAPTIPATSSAPPESSQHYVGRLR</sequence>
<accession>A0A3A3G690</accession>
<name>A0A3A3G690_9BURK</name>
<comment type="caution">
    <text evidence="2">The sequence shown here is derived from an EMBL/GenBank/DDBJ whole genome shotgun (WGS) entry which is preliminary data.</text>
</comment>
<feature type="region of interest" description="Disordered" evidence="1">
    <location>
        <begin position="121"/>
        <end position="144"/>
    </location>
</feature>
<evidence type="ECO:0000256" key="1">
    <source>
        <dbReference type="SAM" id="MobiDB-lite"/>
    </source>
</evidence>
<feature type="compositionally biased region" description="Low complexity" evidence="1">
    <location>
        <begin position="125"/>
        <end position="136"/>
    </location>
</feature>
<evidence type="ECO:0000313" key="3">
    <source>
        <dbReference type="Proteomes" id="UP000266327"/>
    </source>
</evidence>
<evidence type="ECO:0000313" key="2">
    <source>
        <dbReference type="EMBL" id="RJG03958.1"/>
    </source>
</evidence>
<proteinExistence type="predicted"/>
<dbReference type="AlphaFoldDB" id="A0A3A3G690"/>
<dbReference type="Proteomes" id="UP000266327">
    <property type="component" value="Unassembled WGS sequence"/>
</dbReference>
<gene>
    <name evidence="2" type="ORF">D3878_22145</name>
</gene>
<protein>
    <submittedName>
        <fullName evidence="2">Uncharacterized protein</fullName>
    </submittedName>
</protein>
<dbReference type="EMBL" id="QYUQ01000002">
    <property type="protein sequence ID" value="RJG03958.1"/>
    <property type="molecule type" value="Genomic_DNA"/>
</dbReference>
<organism evidence="2 3">
    <name type="scientific">Noviherbaspirillum sedimenti</name>
    <dbReference type="NCBI Taxonomy" id="2320865"/>
    <lineage>
        <taxon>Bacteria</taxon>
        <taxon>Pseudomonadati</taxon>
        <taxon>Pseudomonadota</taxon>
        <taxon>Betaproteobacteria</taxon>
        <taxon>Burkholderiales</taxon>
        <taxon>Oxalobacteraceae</taxon>
        <taxon>Noviherbaspirillum</taxon>
    </lineage>
</organism>
<dbReference type="RefSeq" id="WP_119787442.1">
    <property type="nucleotide sequence ID" value="NZ_QYUQ01000002.1"/>
</dbReference>
<reference evidence="3" key="1">
    <citation type="submission" date="2018-09" db="EMBL/GenBank/DDBJ databases">
        <authorList>
            <person name="Zhu H."/>
        </authorList>
    </citation>
    <scope>NUCLEOTIDE SEQUENCE [LARGE SCALE GENOMIC DNA]</scope>
    <source>
        <strain evidence="3">K1S02-23</strain>
    </source>
</reference>
<keyword evidence="3" id="KW-1185">Reference proteome</keyword>
<dbReference type="OrthoDB" id="9181414at2"/>